<dbReference type="EMBL" id="CAXKWB010011020">
    <property type="protein sequence ID" value="CAL4099779.1"/>
    <property type="molecule type" value="Genomic_DNA"/>
</dbReference>
<protein>
    <submittedName>
        <fullName evidence="2">Uncharacterized protein</fullName>
    </submittedName>
</protein>
<feature type="region of interest" description="Disordered" evidence="1">
    <location>
        <begin position="30"/>
        <end position="49"/>
    </location>
</feature>
<evidence type="ECO:0000256" key="1">
    <source>
        <dbReference type="SAM" id="MobiDB-lite"/>
    </source>
</evidence>
<comment type="caution">
    <text evidence="2">The sequence shown here is derived from an EMBL/GenBank/DDBJ whole genome shotgun (WGS) entry which is preliminary data.</text>
</comment>
<evidence type="ECO:0000313" key="3">
    <source>
        <dbReference type="Proteomes" id="UP001497623"/>
    </source>
</evidence>
<feature type="region of interest" description="Disordered" evidence="1">
    <location>
        <begin position="67"/>
        <end position="89"/>
    </location>
</feature>
<proteinExistence type="predicted"/>
<dbReference type="AlphaFoldDB" id="A0AAV2QY06"/>
<feature type="non-terminal residue" evidence="2">
    <location>
        <position position="1"/>
    </location>
</feature>
<reference evidence="2 3" key="1">
    <citation type="submission" date="2024-05" db="EMBL/GenBank/DDBJ databases">
        <authorList>
            <person name="Wallberg A."/>
        </authorList>
    </citation>
    <scope>NUCLEOTIDE SEQUENCE [LARGE SCALE GENOMIC DNA]</scope>
</reference>
<dbReference type="Proteomes" id="UP001497623">
    <property type="component" value="Unassembled WGS sequence"/>
</dbReference>
<name>A0AAV2QY06_MEGNR</name>
<keyword evidence="3" id="KW-1185">Reference proteome</keyword>
<accession>A0AAV2QY06</accession>
<gene>
    <name evidence="2" type="ORF">MNOR_LOCUS16624</name>
</gene>
<organism evidence="2 3">
    <name type="scientific">Meganyctiphanes norvegica</name>
    <name type="common">Northern krill</name>
    <name type="synonym">Thysanopoda norvegica</name>
    <dbReference type="NCBI Taxonomy" id="48144"/>
    <lineage>
        <taxon>Eukaryota</taxon>
        <taxon>Metazoa</taxon>
        <taxon>Ecdysozoa</taxon>
        <taxon>Arthropoda</taxon>
        <taxon>Crustacea</taxon>
        <taxon>Multicrustacea</taxon>
        <taxon>Malacostraca</taxon>
        <taxon>Eumalacostraca</taxon>
        <taxon>Eucarida</taxon>
        <taxon>Euphausiacea</taxon>
        <taxon>Euphausiidae</taxon>
        <taxon>Meganyctiphanes</taxon>
    </lineage>
</organism>
<feature type="non-terminal residue" evidence="2">
    <location>
        <position position="112"/>
    </location>
</feature>
<evidence type="ECO:0000313" key="2">
    <source>
        <dbReference type="EMBL" id="CAL4099779.1"/>
    </source>
</evidence>
<feature type="compositionally biased region" description="Basic and acidic residues" evidence="1">
    <location>
        <begin position="80"/>
        <end position="89"/>
    </location>
</feature>
<feature type="compositionally biased region" description="Basic residues" evidence="1">
    <location>
        <begin position="30"/>
        <end position="40"/>
    </location>
</feature>
<sequence length="112" mass="12611">VSWLRGRSTDGGRNLELPDIPPALIRRFSHGQGHKHRPSRPHFTTKPGTGLTSLQIIKRMEAHIAGRKSKKEFNYDETPDPSRRNSLDIDGGVREASVVLVRERKLVPVDLV</sequence>